<dbReference type="Proteomes" id="UP000441523">
    <property type="component" value="Unassembled WGS sequence"/>
</dbReference>
<evidence type="ECO:0000313" key="3">
    <source>
        <dbReference type="EMBL" id="KAB1073081.1"/>
    </source>
</evidence>
<dbReference type="InterPro" id="IPR015942">
    <property type="entry name" value="Asp/Glu/hydantoin_racemase"/>
</dbReference>
<dbReference type="InterPro" id="IPR033134">
    <property type="entry name" value="Asp/Glu_racemase_AS_2"/>
</dbReference>
<dbReference type="InterPro" id="IPR004380">
    <property type="entry name" value="Asp_race"/>
</dbReference>
<sequence>MDNRQAFGVVGGLGALAGADFLQHLIRATAADPERYAVAFEQQSFPGDRLRADTSYDPTGRKLHAFSLIRRLEARGIDVILLPCFISQTFLDEIAPNISTPVFGLMDALRAKLAADHPAARRVGVLTSDYVRDRGLFDRAFQGTRAVVYPDAAAQHDLMEAVYAAGGIKAGRATPDLLETLRGVCAGLCAAGCEVIVPGFTELSLVHAALSSAVPVPVLNVNQSYADFALYQPASRPRRAFKIGVVGGVGPLATVDFMGKVVRLTEAARDQDHIKMIVEQNPQIPDRTEHLVRGGTDPTIAMFATCKKLEAAEADLIAIPCNTAHAFVDRIQGHLRIPVLNMLDETMAQVAGRHPGQLVGLLATSGTVESGVYAEAAKRAGVEVIVPDAEHQTLVMEAIYGASGVKAGFTEGQCRYDLRAAIVHLAERGAGVVVLGCTELPLLFPQAADFDADGATIALLDPTMLLAAACVRHAQAARITTISGNA</sequence>
<comment type="caution">
    <text evidence="3">The sequence shown here is derived from an EMBL/GenBank/DDBJ whole genome shotgun (WGS) entry which is preliminary data.</text>
</comment>
<evidence type="ECO:0000256" key="1">
    <source>
        <dbReference type="ARBA" id="ARBA00007847"/>
    </source>
</evidence>
<protein>
    <submittedName>
        <fullName evidence="3">Aspartate/glutamate racemase family protein</fullName>
    </submittedName>
</protein>
<dbReference type="InterPro" id="IPR018187">
    <property type="entry name" value="Asp/Glu_racemase_AS_1"/>
</dbReference>
<evidence type="ECO:0000313" key="4">
    <source>
        <dbReference type="Proteomes" id="UP000441523"/>
    </source>
</evidence>
<dbReference type="Pfam" id="PF01177">
    <property type="entry name" value="Asp_Glu_race"/>
    <property type="match status" value="2"/>
</dbReference>
<gene>
    <name evidence="3" type="ORF">F6X51_13285</name>
</gene>
<organism evidence="3 4">
    <name type="scientific">Methylobacterium planeticum</name>
    <dbReference type="NCBI Taxonomy" id="2615211"/>
    <lineage>
        <taxon>Bacteria</taxon>
        <taxon>Pseudomonadati</taxon>
        <taxon>Pseudomonadota</taxon>
        <taxon>Alphaproteobacteria</taxon>
        <taxon>Hyphomicrobiales</taxon>
        <taxon>Methylobacteriaceae</taxon>
        <taxon>Methylobacterium</taxon>
    </lineage>
</organism>
<dbReference type="InterPro" id="IPR001920">
    <property type="entry name" value="Asp/Glu_race"/>
</dbReference>
<accession>A0A6N6MP37</accession>
<keyword evidence="4" id="KW-1185">Reference proteome</keyword>
<comment type="similarity">
    <text evidence="1">Belongs to the aspartate/glutamate racemases family.</text>
</comment>
<evidence type="ECO:0000256" key="2">
    <source>
        <dbReference type="ARBA" id="ARBA00023235"/>
    </source>
</evidence>
<dbReference type="AlphaFoldDB" id="A0A6N6MP37"/>
<proteinExistence type="inferred from homology"/>
<reference evidence="3 4" key="1">
    <citation type="submission" date="2019-09" db="EMBL/GenBank/DDBJ databases">
        <title>YIM 132548 draft genome.</title>
        <authorList>
            <person name="Jiang L."/>
        </authorList>
    </citation>
    <scope>NUCLEOTIDE SEQUENCE [LARGE SCALE GENOMIC DNA]</scope>
    <source>
        <strain evidence="3 4">YIM 132548</strain>
    </source>
</reference>
<dbReference type="PANTHER" id="PTHR21198">
    <property type="entry name" value="GLUTAMATE RACEMASE"/>
    <property type="match status" value="1"/>
</dbReference>
<dbReference type="PROSITE" id="PS00923">
    <property type="entry name" value="ASP_GLU_RACEMASE_1"/>
    <property type="match status" value="1"/>
</dbReference>
<dbReference type="GO" id="GO:0047661">
    <property type="term" value="F:amino-acid racemase activity"/>
    <property type="evidence" value="ECO:0007669"/>
    <property type="project" value="InterPro"/>
</dbReference>
<dbReference type="PANTHER" id="PTHR21198:SF7">
    <property type="entry name" value="ASPARTATE-GLUTAMATE RACEMASE FAMILY"/>
    <property type="match status" value="1"/>
</dbReference>
<dbReference type="Gene3D" id="3.40.50.1860">
    <property type="match status" value="4"/>
</dbReference>
<dbReference type="NCBIfam" id="TIGR00035">
    <property type="entry name" value="asp_race"/>
    <property type="match status" value="1"/>
</dbReference>
<dbReference type="EMBL" id="VZZJ01000010">
    <property type="protein sequence ID" value="KAB1073081.1"/>
    <property type="molecule type" value="Genomic_DNA"/>
</dbReference>
<keyword evidence="2" id="KW-0413">Isomerase</keyword>
<dbReference type="PROSITE" id="PS00924">
    <property type="entry name" value="ASP_GLU_RACEMASE_2"/>
    <property type="match status" value="1"/>
</dbReference>
<name>A0A6N6MP37_9HYPH</name>
<dbReference type="SUPFAM" id="SSF53681">
    <property type="entry name" value="Aspartate/glutamate racemase"/>
    <property type="match status" value="4"/>
</dbReference>